<keyword evidence="2" id="KW-0813">Transport</keyword>
<keyword evidence="5 8" id="KW-1133">Transmembrane helix</keyword>
<comment type="caution">
    <text evidence="9">The sequence shown here is derived from an EMBL/GenBank/DDBJ whole genome shotgun (WGS) entry which is preliminary data.</text>
</comment>
<keyword evidence="7 8" id="KW-0472">Membrane</keyword>
<gene>
    <name evidence="9" type="ORF">VXJ25_07575</name>
</gene>
<feature type="transmembrane region" description="Helical" evidence="8">
    <location>
        <begin position="41"/>
        <end position="62"/>
    </location>
</feature>
<feature type="transmembrane region" description="Helical" evidence="8">
    <location>
        <begin position="294"/>
        <end position="327"/>
    </location>
</feature>
<feature type="transmembrane region" description="Helical" evidence="8">
    <location>
        <begin position="348"/>
        <end position="366"/>
    </location>
</feature>
<evidence type="ECO:0000313" key="10">
    <source>
        <dbReference type="Proteomes" id="UP001332931"/>
    </source>
</evidence>
<feature type="transmembrane region" description="Helical" evidence="8">
    <location>
        <begin position="129"/>
        <end position="149"/>
    </location>
</feature>
<feature type="transmembrane region" description="Helical" evidence="8">
    <location>
        <begin position="158"/>
        <end position="175"/>
    </location>
</feature>
<keyword evidence="10" id="KW-1185">Reference proteome</keyword>
<evidence type="ECO:0000256" key="3">
    <source>
        <dbReference type="ARBA" id="ARBA00022475"/>
    </source>
</evidence>
<evidence type="ECO:0000256" key="7">
    <source>
        <dbReference type="ARBA" id="ARBA00023136"/>
    </source>
</evidence>
<evidence type="ECO:0000256" key="5">
    <source>
        <dbReference type="ARBA" id="ARBA00022989"/>
    </source>
</evidence>
<evidence type="ECO:0000256" key="2">
    <source>
        <dbReference type="ARBA" id="ARBA00022448"/>
    </source>
</evidence>
<feature type="transmembrane region" description="Helical" evidence="8">
    <location>
        <begin position="195"/>
        <end position="214"/>
    </location>
</feature>
<dbReference type="RefSeq" id="WP_330958602.1">
    <property type="nucleotide sequence ID" value="NZ_JAZGJQ010000008.1"/>
</dbReference>
<dbReference type="InterPro" id="IPR003445">
    <property type="entry name" value="Cat_transpt"/>
</dbReference>
<sequence>MRARKRWRLTSSQVILLSFLGVVLLGGLVLSLPVSSADGQWTSYFDSLFTAISATCVTGLVVKDTATYWSGFGQAVILALIQVGGLGVILTAFIVRVFSGSKVSLIQRSLLKDSISGDNVAGIIRMSLFILKVVVVVELAGAALLYLVFARDFGPVRGLWYALFHSVSAFCNAGFDLMGVRAQFSSLTSYSADALVNLVIMALIVVGGIGFYTWRDFAEHGLALSRFRLQSKVSLATAALLIGVPALILGLRAYAGLPLGERVLASLFQSVTTRTAGFNTTDLTSLSQNCIMMMVLLMLVGGCSGSTAGGMKTTTFAVLVATIAGIARRSDDTVLFQRRIPHETVRSAAGLLVLYLSGALVGAMLICSLEGLPLLTCLFETSSAIGTVGLTLGITPTLHALSKAVLMALMFVGRIGALTFLFAAAPRARVESGHFPTEDVNVG</sequence>
<keyword evidence="3" id="KW-1003">Cell membrane</keyword>
<feature type="transmembrane region" description="Helical" evidence="8">
    <location>
        <begin position="404"/>
        <end position="425"/>
    </location>
</feature>
<proteinExistence type="predicted"/>
<reference evidence="9 10" key="1">
    <citation type="submission" date="2024-01" db="EMBL/GenBank/DDBJ databases">
        <title>Description of Olsenella sp. nov., isolated from pig feces.</title>
        <authorList>
            <person name="Chang Y.-H."/>
        </authorList>
    </citation>
    <scope>NUCLEOTIDE SEQUENCE [LARGE SCALE GENOMIC DNA]</scope>
    <source>
        <strain evidence="9 10">YH-ols2223</strain>
    </source>
</reference>
<dbReference type="Proteomes" id="UP001332931">
    <property type="component" value="Unassembled WGS sequence"/>
</dbReference>
<feature type="transmembrane region" description="Helical" evidence="8">
    <location>
        <begin position="74"/>
        <end position="95"/>
    </location>
</feature>
<dbReference type="PANTHER" id="PTHR32024:SF1">
    <property type="entry name" value="KTR SYSTEM POTASSIUM UPTAKE PROTEIN B"/>
    <property type="match status" value="1"/>
</dbReference>
<keyword evidence="6" id="KW-0406">Ion transport</keyword>
<keyword evidence="4 8" id="KW-0812">Transmembrane</keyword>
<evidence type="ECO:0000256" key="6">
    <source>
        <dbReference type="ARBA" id="ARBA00023065"/>
    </source>
</evidence>
<accession>A0ABU7RB55</accession>
<evidence type="ECO:0000313" key="9">
    <source>
        <dbReference type="EMBL" id="MEE6147836.1"/>
    </source>
</evidence>
<feature type="transmembrane region" description="Helical" evidence="8">
    <location>
        <begin position="235"/>
        <end position="255"/>
    </location>
</feature>
<comment type="subcellular location">
    <subcellularLocation>
        <location evidence="1">Cell membrane</location>
        <topology evidence="1">Multi-pass membrane protein</topology>
    </subcellularLocation>
</comment>
<dbReference type="Pfam" id="PF02386">
    <property type="entry name" value="TrkH"/>
    <property type="match status" value="1"/>
</dbReference>
<evidence type="ECO:0000256" key="8">
    <source>
        <dbReference type="SAM" id="Phobius"/>
    </source>
</evidence>
<name>A0ABU7RB55_9ACTN</name>
<dbReference type="EMBL" id="JAZGJQ010000008">
    <property type="protein sequence ID" value="MEE6147836.1"/>
    <property type="molecule type" value="Genomic_DNA"/>
</dbReference>
<organism evidence="9 10">
    <name type="scientific">Olsenella absiana</name>
    <dbReference type="NCBI Taxonomy" id="3115222"/>
    <lineage>
        <taxon>Bacteria</taxon>
        <taxon>Bacillati</taxon>
        <taxon>Actinomycetota</taxon>
        <taxon>Coriobacteriia</taxon>
        <taxon>Coriobacteriales</taxon>
        <taxon>Atopobiaceae</taxon>
        <taxon>Olsenella</taxon>
    </lineage>
</organism>
<protein>
    <submittedName>
        <fullName evidence="9">Potassium transporter TrkG</fullName>
    </submittedName>
</protein>
<evidence type="ECO:0000256" key="4">
    <source>
        <dbReference type="ARBA" id="ARBA00022692"/>
    </source>
</evidence>
<dbReference type="PANTHER" id="PTHR32024">
    <property type="entry name" value="TRK SYSTEM POTASSIUM UPTAKE PROTEIN TRKG-RELATED"/>
    <property type="match status" value="1"/>
</dbReference>
<evidence type="ECO:0000256" key="1">
    <source>
        <dbReference type="ARBA" id="ARBA00004651"/>
    </source>
</evidence>